<dbReference type="NCBIfam" id="TIGR02226">
    <property type="entry name" value="two_anch"/>
    <property type="match status" value="1"/>
</dbReference>
<feature type="domain" description="Aerotolerance regulator N-terminal" evidence="2">
    <location>
        <begin position="1"/>
        <end position="78"/>
    </location>
</feature>
<comment type="caution">
    <text evidence="4">The sequence shown here is derived from an EMBL/GenBank/DDBJ whole genome shotgun (WGS) entry which is preliminary data.</text>
</comment>
<dbReference type="Pfam" id="PF13519">
    <property type="entry name" value="VWA_2"/>
    <property type="match status" value="1"/>
</dbReference>
<evidence type="ECO:0000256" key="1">
    <source>
        <dbReference type="SAM" id="Phobius"/>
    </source>
</evidence>
<protein>
    <submittedName>
        <fullName evidence="4">BatA and WFA domain-containing protein</fullName>
    </submittedName>
</protein>
<dbReference type="InterPro" id="IPR011933">
    <property type="entry name" value="Double_TM_dom"/>
</dbReference>
<dbReference type="InterPro" id="IPR002035">
    <property type="entry name" value="VWF_A"/>
</dbReference>
<dbReference type="EMBL" id="JAENIM010000027">
    <property type="protein sequence ID" value="MBK1790609.1"/>
    <property type="molecule type" value="Genomic_DNA"/>
</dbReference>
<name>A0A8J7MEZ2_9BACT</name>
<dbReference type="PANTHER" id="PTHR37464">
    <property type="entry name" value="BLL2463 PROTEIN"/>
    <property type="match status" value="1"/>
</dbReference>
<dbReference type="RefSeq" id="WP_200310643.1">
    <property type="nucleotide sequence ID" value="NZ_JAENIM010000027.1"/>
</dbReference>
<proteinExistence type="predicted"/>
<dbReference type="PANTHER" id="PTHR37464:SF1">
    <property type="entry name" value="BLL2463 PROTEIN"/>
    <property type="match status" value="1"/>
</dbReference>
<feature type="transmembrane region" description="Helical" evidence="1">
    <location>
        <begin position="58"/>
        <end position="76"/>
    </location>
</feature>
<dbReference type="Pfam" id="PF07584">
    <property type="entry name" value="BatA"/>
    <property type="match status" value="1"/>
</dbReference>
<evidence type="ECO:0000259" key="3">
    <source>
        <dbReference type="Pfam" id="PF13519"/>
    </source>
</evidence>
<accession>A0A8J7MEZ2</accession>
<reference evidence="4" key="1">
    <citation type="submission" date="2021-01" db="EMBL/GenBank/DDBJ databases">
        <title>Modified the classification status of verrucomicrobia.</title>
        <authorList>
            <person name="Feng X."/>
        </authorList>
    </citation>
    <scope>NUCLEOTIDE SEQUENCE</scope>
    <source>
        <strain evidence="4">_KCTC 22039</strain>
    </source>
</reference>
<gene>
    <name evidence="4" type="ORF">JIN82_05495</name>
</gene>
<keyword evidence="1" id="KW-1133">Transmembrane helix</keyword>
<keyword evidence="5" id="KW-1185">Reference proteome</keyword>
<dbReference type="InterPro" id="IPR024163">
    <property type="entry name" value="Aerotolerance_reg_N"/>
</dbReference>
<evidence type="ECO:0000313" key="5">
    <source>
        <dbReference type="Proteomes" id="UP000624703"/>
    </source>
</evidence>
<feature type="transmembrane region" description="Helical" evidence="1">
    <location>
        <begin position="6"/>
        <end position="24"/>
    </location>
</feature>
<dbReference type="SUPFAM" id="SSF53300">
    <property type="entry name" value="vWA-like"/>
    <property type="match status" value="1"/>
</dbReference>
<dbReference type="Proteomes" id="UP000624703">
    <property type="component" value="Unassembled WGS sequence"/>
</dbReference>
<sequence length="587" mass="65405">MSYLNPLWLWSLLAIIPLTAIYFLKVRPKKQPTNAYFLWQKVFAEKRSSALFQRLRDLFSLLLMLLAFAAVAFALAQPRWGDEKQTDMLIIIDTSASMQAGNNANSRIQLAKDKATGIIRSLNGEHRVALATIDKQLKFLTHLSDNPKVLVEQIKQINASDMPLNAQAARSLANYKLSGDSSAHRIIFITDGSSQLPDFDEKIELFAVGSEIENLGITAADLQWVPGRNGTASCYLKIENTYKKDISTEIELRHQESGVIAKLIPLQLQAGEKFEQIIDFDMAEAGIWTASINQKDDFMLDNEVIMGLNPQQTISIGLKVTTPWFFENCVNAFARTNGLLQIDSESPQITLVEGSTDTEESNLLIFNPQQQSQWWTSIGEPLDDIIIETEDGEHPLTQHLDFDIMGFPAAKRLSAPEDAQVFAFNHDGTPLLYKLRRGNQTAVVVNLDPSEQNFFLSPWFPTIIHSATMHLAGRESSLAPVYATGTKITLPGNSEQAEIIHNNEASIVAAQSQIELNNSASYRYSADDSEWNFGVSLLSADDSQLAIIDAVSSRQLRTGWPISVWLVVIALLALTLESILYHRRKLG</sequence>
<dbReference type="AlphaFoldDB" id="A0A8J7MEZ2"/>
<feature type="domain" description="VWFA" evidence="3">
    <location>
        <begin position="88"/>
        <end position="192"/>
    </location>
</feature>
<evidence type="ECO:0000313" key="4">
    <source>
        <dbReference type="EMBL" id="MBK1790609.1"/>
    </source>
</evidence>
<keyword evidence="1" id="KW-0812">Transmembrane</keyword>
<organism evidence="4 5">
    <name type="scientific">Persicirhabdus sediminis</name>
    <dbReference type="NCBI Taxonomy" id="454144"/>
    <lineage>
        <taxon>Bacteria</taxon>
        <taxon>Pseudomonadati</taxon>
        <taxon>Verrucomicrobiota</taxon>
        <taxon>Verrucomicrobiia</taxon>
        <taxon>Verrucomicrobiales</taxon>
        <taxon>Verrucomicrobiaceae</taxon>
        <taxon>Persicirhabdus</taxon>
    </lineage>
</organism>
<dbReference type="InterPro" id="IPR036465">
    <property type="entry name" value="vWFA_dom_sf"/>
</dbReference>
<evidence type="ECO:0000259" key="2">
    <source>
        <dbReference type="Pfam" id="PF07584"/>
    </source>
</evidence>
<keyword evidence="1" id="KW-0472">Membrane</keyword>
<feature type="transmembrane region" description="Helical" evidence="1">
    <location>
        <begin position="562"/>
        <end position="581"/>
    </location>
</feature>
<dbReference type="Gene3D" id="3.40.50.410">
    <property type="entry name" value="von Willebrand factor, type A domain"/>
    <property type="match status" value="1"/>
</dbReference>